<keyword evidence="1" id="KW-0472">Membrane</keyword>
<protein>
    <submittedName>
        <fullName evidence="3">Uncharacterized protein</fullName>
    </submittedName>
</protein>
<dbReference type="AlphaFoldDB" id="A0A914DRR1"/>
<accession>A0A914DRR1</accession>
<name>A0A914DRR1_9BILA</name>
<keyword evidence="2" id="KW-1185">Reference proteome</keyword>
<keyword evidence="1" id="KW-0812">Transmembrane</keyword>
<reference evidence="3" key="1">
    <citation type="submission" date="2022-11" db="UniProtKB">
        <authorList>
            <consortium name="WormBaseParasite"/>
        </authorList>
    </citation>
    <scope>IDENTIFICATION</scope>
</reference>
<evidence type="ECO:0000313" key="3">
    <source>
        <dbReference type="WBParaSite" id="ACRNAN_scaffold3767.g9493.t1"/>
    </source>
</evidence>
<organism evidence="2 3">
    <name type="scientific">Acrobeloides nanus</name>
    <dbReference type="NCBI Taxonomy" id="290746"/>
    <lineage>
        <taxon>Eukaryota</taxon>
        <taxon>Metazoa</taxon>
        <taxon>Ecdysozoa</taxon>
        <taxon>Nematoda</taxon>
        <taxon>Chromadorea</taxon>
        <taxon>Rhabditida</taxon>
        <taxon>Tylenchina</taxon>
        <taxon>Cephalobomorpha</taxon>
        <taxon>Cephaloboidea</taxon>
        <taxon>Cephalobidae</taxon>
        <taxon>Acrobeloides</taxon>
    </lineage>
</organism>
<evidence type="ECO:0000313" key="2">
    <source>
        <dbReference type="Proteomes" id="UP000887540"/>
    </source>
</evidence>
<sequence length="166" mass="19526">MFIGWLKDKLIASGKKPPYIVCRIFFIPYEKSLTQINHKNIENDYSSYNDSNNNFNKTTNGDLPANREKMDELDIFKSALRSLIDAHKENLTKIQNGNQPETLEDWELVFYRIDLLLLALFEILISINLIVFISYAWAPRPPMFETFLDLYYGKYLRQLGIDYSKL</sequence>
<keyword evidence="1" id="KW-1133">Transmembrane helix</keyword>
<proteinExistence type="predicted"/>
<evidence type="ECO:0000256" key="1">
    <source>
        <dbReference type="SAM" id="Phobius"/>
    </source>
</evidence>
<feature type="transmembrane region" description="Helical" evidence="1">
    <location>
        <begin position="115"/>
        <end position="138"/>
    </location>
</feature>
<dbReference type="Proteomes" id="UP000887540">
    <property type="component" value="Unplaced"/>
</dbReference>
<dbReference type="WBParaSite" id="ACRNAN_scaffold3767.g9493.t1">
    <property type="protein sequence ID" value="ACRNAN_scaffold3767.g9493.t1"/>
    <property type="gene ID" value="ACRNAN_scaffold3767.g9493"/>
</dbReference>